<evidence type="ECO:0000259" key="9">
    <source>
        <dbReference type="PROSITE" id="PS50109"/>
    </source>
</evidence>
<evidence type="ECO:0000256" key="5">
    <source>
        <dbReference type="ARBA" id="ARBA00022741"/>
    </source>
</evidence>
<dbReference type="CDD" id="cd12915">
    <property type="entry name" value="PDC2_DGC_like"/>
    <property type="match status" value="1"/>
</dbReference>
<evidence type="ECO:0000256" key="2">
    <source>
        <dbReference type="ARBA" id="ARBA00012438"/>
    </source>
</evidence>
<dbReference type="Proteomes" id="UP000681594">
    <property type="component" value="Unassembled WGS sequence"/>
</dbReference>
<dbReference type="SUPFAM" id="SSF55874">
    <property type="entry name" value="ATPase domain of HSP90 chaperone/DNA topoisomerase II/histidine kinase"/>
    <property type="match status" value="1"/>
</dbReference>
<dbReference type="SMART" id="SM00387">
    <property type="entry name" value="HATPase_c"/>
    <property type="match status" value="1"/>
</dbReference>
<evidence type="ECO:0000256" key="1">
    <source>
        <dbReference type="ARBA" id="ARBA00000085"/>
    </source>
</evidence>
<feature type="transmembrane region" description="Helical" evidence="8">
    <location>
        <begin position="293"/>
        <end position="315"/>
    </location>
</feature>
<dbReference type="InterPro" id="IPR011495">
    <property type="entry name" value="Sig_transdc_His_kin_sub2_dim/P"/>
</dbReference>
<feature type="domain" description="Histidine kinase" evidence="9">
    <location>
        <begin position="343"/>
        <end position="526"/>
    </location>
</feature>
<dbReference type="InterPro" id="IPR036890">
    <property type="entry name" value="HATPase_C_sf"/>
</dbReference>
<evidence type="ECO:0000256" key="8">
    <source>
        <dbReference type="SAM" id="Phobius"/>
    </source>
</evidence>
<feature type="transmembrane region" description="Helical" evidence="8">
    <location>
        <begin position="22"/>
        <end position="42"/>
    </location>
</feature>
<comment type="caution">
    <text evidence="10">The sequence shown here is derived from an EMBL/GenBank/DDBJ whole genome shotgun (WGS) entry which is preliminary data.</text>
</comment>
<dbReference type="PANTHER" id="PTHR41523:SF8">
    <property type="entry name" value="ETHYLENE RESPONSE SENSOR PROTEIN"/>
    <property type="match status" value="1"/>
</dbReference>
<gene>
    <name evidence="10" type="ORF">J8J14_02315</name>
</gene>
<dbReference type="EC" id="2.7.13.3" evidence="2"/>
<dbReference type="InterPro" id="IPR011102">
    <property type="entry name" value="Sig_transdc_His_kinase_HWE"/>
</dbReference>
<evidence type="ECO:0000256" key="3">
    <source>
        <dbReference type="ARBA" id="ARBA00022553"/>
    </source>
</evidence>
<dbReference type="InterPro" id="IPR005467">
    <property type="entry name" value="His_kinase_dom"/>
</dbReference>
<evidence type="ECO:0000313" key="10">
    <source>
        <dbReference type="EMBL" id="MBP0443601.1"/>
    </source>
</evidence>
<evidence type="ECO:0000313" key="11">
    <source>
        <dbReference type="Proteomes" id="UP000681594"/>
    </source>
</evidence>
<keyword evidence="7" id="KW-0067">ATP-binding</keyword>
<organism evidence="10 11">
    <name type="scientific">Pararoseomonas baculiformis</name>
    <dbReference type="NCBI Taxonomy" id="2820812"/>
    <lineage>
        <taxon>Bacteria</taxon>
        <taxon>Pseudomonadati</taxon>
        <taxon>Pseudomonadota</taxon>
        <taxon>Alphaproteobacteria</taxon>
        <taxon>Acetobacterales</taxon>
        <taxon>Acetobacteraceae</taxon>
        <taxon>Pararoseomonas</taxon>
    </lineage>
</organism>
<dbReference type="Gene3D" id="3.30.450.20">
    <property type="entry name" value="PAS domain"/>
    <property type="match status" value="2"/>
</dbReference>
<keyword evidence="3" id="KW-0597">Phosphoprotein</keyword>
<dbReference type="InterPro" id="IPR003594">
    <property type="entry name" value="HATPase_dom"/>
</dbReference>
<proteinExistence type="predicted"/>
<keyword evidence="8" id="KW-1133">Transmembrane helix</keyword>
<comment type="catalytic activity">
    <reaction evidence="1">
        <text>ATP + protein L-histidine = ADP + protein N-phospho-L-histidine.</text>
        <dbReference type="EC" id="2.7.13.3"/>
    </reaction>
</comment>
<dbReference type="Pfam" id="PF07568">
    <property type="entry name" value="HisKA_2"/>
    <property type="match status" value="1"/>
</dbReference>
<dbReference type="RefSeq" id="WP_209377832.1">
    <property type="nucleotide sequence ID" value="NZ_JAGIZB010000002.1"/>
</dbReference>
<accession>A0ABS4A9C5</accession>
<sequence length="537" mass="57955">MADTLVARPEPRARRAAGWSPALRMLMVGSIAIPLLLLLLWGERSWRIGEARAAEEARRNAELVREFALGVVRTQEAVLGHAADIAATVEGEGADGAVLHERLAALDAQTASVLSIVIVSPDGEIVASSRTHPVRIDVSDRSYFRELRDAQPADTGIRLDRLRLRPAGQDVIVASRRRPGPGFQGIVLSTIPVEAFTDFFGRIAADSHASASLLREDGLLLLRHDPDAPPVMLPPEVPSRQAIARADSGLYEAYALSDGVTRLYGYAKVADLPLYANFGVPLSTVRQTWLRGLLPVGGLLALAALLGCAAVLQAVQGVRAEVDRGLLEEARRRAEYQETLLRELHHRVKNSLMTVQALVRIRGGNTGADKVLQQRIMALGQVHDLLHVSEFVSRLDLSAFLRALCANPAVAPPEGGVTVHCDTDPVEVGVEQAVPLSLIVVELLTNALKHAFPSGRAGRITIGLRHIGDHACLSLRDDGVGLPPATQHGRRSGLWLVERLVGQIQGHLEIRRQGGTEFRLTFPLRLDQPPDAVGTGA</sequence>
<dbReference type="Pfam" id="PF02518">
    <property type="entry name" value="HATPase_c"/>
    <property type="match status" value="1"/>
</dbReference>
<dbReference type="EMBL" id="JAGIZB010000002">
    <property type="protein sequence ID" value="MBP0443601.1"/>
    <property type="molecule type" value="Genomic_DNA"/>
</dbReference>
<keyword evidence="11" id="KW-1185">Reference proteome</keyword>
<keyword evidence="4" id="KW-0808">Transferase</keyword>
<dbReference type="SMART" id="SM00911">
    <property type="entry name" value="HWE_HK"/>
    <property type="match status" value="1"/>
</dbReference>
<dbReference type="PROSITE" id="PS50109">
    <property type="entry name" value="HIS_KIN"/>
    <property type="match status" value="1"/>
</dbReference>
<evidence type="ECO:0000256" key="7">
    <source>
        <dbReference type="ARBA" id="ARBA00022840"/>
    </source>
</evidence>
<evidence type="ECO:0000256" key="4">
    <source>
        <dbReference type="ARBA" id="ARBA00022679"/>
    </source>
</evidence>
<evidence type="ECO:0000256" key="6">
    <source>
        <dbReference type="ARBA" id="ARBA00022777"/>
    </source>
</evidence>
<dbReference type="PANTHER" id="PTHR41523">
    <property type="entry name" value="TWO-COMPONENT SYSTEM SENSOR PROTEIN"/>
    <property type="match status" value="1"/>
</dbReference>
<reference evidence="10 11" key="1">
    <citation type="submission" date="2021-03" db="EMBL/GenBank/DDBJ databases">
        <authorList>
            <person name="So Y."/>
        </authorList>
    </citation>
    <scope>NUCLEOTIDE SEQUENCE [LARGE SCALE GENOMIC DNA]</scope>
    <source>
        <strain evidence="10 11">SSH11</strain>
    </source>
</reference>
<keyword evidence="8" id="KW-0472">Membrane</keyword>
<dbReference type="Gene3D" id="3.30.565.10">
    <property type="entry name" value="Histidine kinase-like ATPase, C-terminal domain"/>
    <property type="match status" value="1"/>
</dbReference>
<dbReference type="CDD" id="cd12914">
    <property type="entry name" value="PDC1_DGC_like"/>
    <property type="match status" value="1"/>
</dbReference>
<keyword evidence="6" id="KW-0418">Kinase</keyword>
<name>A0ABS4A9C5_9PROT</name>
<keyword evidence="8" id="KW-0812">Transmembrane</keyword>
<protein>
    <recommendedName>
        <fullName evidence="2">histidine kinase</fullName>
        <ecNumber evidence="2">2.7.13.3</ecNumber>
    </recommendedName>
</protein>
<keyword evidence="5" id="KW-0547">Nucleotide-binding</keyword>